<gene>
    <name evidence="18" type="primary">nnrD</name>
    <name evidence="21" type="ORF">JCM15548_13949</name>
</gene>
<evidence type="ECO:0000313" key="21">
    <source>
        <dbReference type="EMBL" id="GAO31576.1"/>
    </source>
</evidence>
<evidence type="ECO:0000256" key="11">
    <source>
        <dbReference type="ARBA" id="ARBA00023027"/>
    </source>
</evidence>
<comment type="function">
    <text evidence="15">Bifunctional enzyme that catalyzes the epimerization of the S- and R-forms of NAD(P)HX and the dehydration of the S-form of NAD(P)HX at the expense of ADP, which is converted to AMP. This allows the repair of both epimers of NAD(P)HX, a damaged form of NAD(P)H that is a result of enzymatic or heat-dependent hydration.</text>
</comment>
<evidence type="ECO:0000256" key="7">
    <source>
        <dbReference type="ARBA" id="ARBA00022741"/>
    </source>
</evidence>
<dbReference type="InterPro" id="IPR004443">
    <property type="entry name" value="YjeF_N_dom"/>
</dbReference>
<keyword evidence="22" id="KW-1185">Reference proteome</keyword>
<dbReference type="GO" id="GO:0052856">
    <property type="term" value="F:NAD(P)HX epimerase activity"/>
    <property type="evidence" value="ECO:0007669"/>
    <property type="project" value="UniProtKB-EC"/>
</dbReference>
<keyword evidence="8 18" id="KW-0067">ATP-binding</keyword>
<evidence type="ECO:0000256" key="5">
    <source>
        <dbReference type="ARBA" id="ARBA00009524"/>
    </source>
</evidence>
<dbReference type="GO" id="GO:0052855">
    <property type="term" value="F:ADP-dependent NAD(P)H-hydrate dehydratase activity"/>
    <property type="evidence" value="ECO:0007669"/>
    <property type="project" value="UniProtKB-UniRule"/>
</dbReference>
<evidence type="ECO:0000256" key="14">
    <source>
        <dbReference type="ARBA" id="ARBA00023268"/>
    </source>
</evidence>
<accession>A0A0E9M2G9</accession>
<comment type="caution">
    <text evidence="18">Lacks conserved residue(s) required for the propagation of feature annotation.</text>
</comment>
<dbReference type="RefSeq" id="WP_262487113.1">
    <property type="nucleotide sequence ID" value="NZ_BAZW01000052.1"/>
</dbReference>
<comment type="cofactor">
    <cofactor evidence="18">
        <name>Mg(2+)</name>
        <dbReference type="ChEBI" id="CHEBI:18420"/>
    </cofactor>
</comment>
<feature type="binding site" evidence="18">
    <location>
        <position position="356"/>
    </location>
    <ligand>
        <name>AMP</name>
        <dbReference type="ChEBI" id="CHEBI:456215"/>
    </ligand>
</feature>
<feature type="binding site" evidence="18">
    <location>
        <position position="292"/>
    </location>
    <ligand>
        <name>(6S)-NADPHX</name>
        <dbReference type="ChEBI" id="CHEBI:64076"/>
    </ligand>
</feature>
<dbReference type="InterPro" id="IPR017953">
    <property type="entry name" value="Carbohydrate_kinase_pred_CS"/>
</dbReference>
<evidence type="ECO:0000256" key="18">
    <source>
        <dbReference type="HAMAP-Rule" id="MF_01965"/>
    </source>
</evidence>
<keyword evidence="6" id="KW-0479">Metal-binding</keyword>
<proteinExistence type="inferred from homology"/>
<dbReference type="STRING" id="1236989.JCM15548_13949"/>
<dbReference type="Gene3D" id="3.40.50.10260">
    <property type="entry name" value="YjeF N-terminal domain"/>
    <property type="match status" value="1"/>
</dbReference>
<comment type="catalytic activity">
    <reaction evidence="1">
        <text>(6R)-NADHX = (6S)-NADHX</text>
        <dbReference type="Rhea" id="RHEA:32215"/>
        <dbReference type="ChEBI" id="CHEBI:64074"/>
        <dbReference type="ChEBI" id="CHEBI:64075"/>
        <dbReference type="EC" id="5.1.99.6"/>
    </reaction>
</comment>
<sequence length="418" mass="44505">MSDDAQTNRDRLRHLQQAVVYELDKGDALPQVDHQCVVIDGLFGSGLNRPLAGRALELVQTVNSWKAEVVAIDIPSGLMGESNTDNHSDGIIKATQTFTFQFPKLSFLFPESAPYVGNWEVLPIGLHPDKINATPTSWFLTEAGRVKDLLKPRTRFMHKGHFGHVLLIAGSYGKMGAAVLASRACMKTGVGLLTVQVPHKTCHVLHCSVPEAMVNIDRSDLMFTEFPDLSPFKAVGVGPAIGCRSNSVLALTDLLDQIGSRPMVLDADALNILSNNPALLEKLPENAVLTPHPGELKRLVGPWGDDFERLQKVVAFCRKYQVVVVLKGAFTTVISSNGECHFNTTGNPGMASAGSGDVLTGIILSLLGQGLSSMDAAVAGVHIHGAAGDLACAAEGEAALTASDIVSHLGKAIVALQQ</sequence>
<keyword evidence="12" id="KW-0413">Isomerase</keyword>
<dbReference type="InterPro" id="IPR036652">
    <property type="entry name" value="YjeF_N_dom_sf"/>
</dbReference>
<evidence type="ECO:0000256" key="1">
    <source>
        <dbReference type="ARBA" id="ARBA00000013"/>
    </source>
</evidence>
<organism evidence="21 22">
    <name type="scientific">Geofilum rubicundum JCM 15548</name>
    <dbReference type="NCBI Taxonomy" id="1236989"/>
    <lineage>
        <taxon>Bacteria</taxon>
        <taxon>Pseudomonadati</taxon>
        <taxon>Bacteroidota</taxon>
        <taxon>Bacteroidia</taxon>
        <taxon>Marinilabiliales</taxon>
        <taxon>Marinilabiliaceae</taxon>
        <taxon>Geofilum</taxon>
    </lineage>
</organism>
<comment type="similarity">
    <text evidence="4">In the N-terminal section; belongs to the NnrE/AIBP family.</text>
</comment>
<dbReference type="HAMAP" id="MF_01965">
    <property type="entry name" value="NADHX_dehydratase"/>
    <property type="match status" value="1"/>
</dbReference>
<evidence type="ECO:0000256" key="13">
    <source>
        <dbReference type="ARBA" id="ARBA00023239"/>
    </source>
</evidence>
<feature type="binding site" evidence="18">
    <location>
        <position position="177"/>
    </location>
    <ligand>
        <name>(6S)-NADPHX</name>
        <dbReference type="ChEBI" id="CHEBI:64076"/>
    </ligand>
</feature>
<keyword evidence="14" id="KW-0511">Multifunctional enzyme</keyword>
<feature type="binding site" evidence="18">
    <location>
        <position position="357"/>
    </location>
    <ligand>
        <name>(6S)-NADPHX</name>
        <dbReference type="ChEBI" id="CHEBI:64076"/>
    </ligand>
</feature>
<comment type="subunit">
    <text evidence="18">Homotetramer.</text>
</comment>
<keyword evidence="13 18" id="KW-0456">Lyase</keyword>
<dbReference type="InterPro" id="IPR030677">
    <property type="entry name" value="Nnr"/>
</dbReference>
<comment type="similarity">
    <text evidence="18">Belongs to the NnrD/CARKD family.</text>
</comment>
<evidence type="ECO:0000256" key="17">
    <source>
        <dbReference type="ARBA" id="ARBA00049209"/>
    </source>
</evidence>
<dbReference type="InterPro" id="IPR000631">
    <property type="entry name" value="CARKD"/>
</dbReference>
<dbReference type="Pfam" id="PF03853">
    <property type="entry name" value="YjeF_N"/>
    <property type="match status" value="1"/>
</dbReference>
<dbReference type="PANTHER" id="PTHR12592:SF0">
    <property type="entry name" value="ATP-DEPENDENT (S)-NAD(P)H-HYDRATE DEHYDRATASE"/>
    <property type="match status" value="1"/>
</dbReference>
<dbReference type="CDD" id="cd01171">
    <property type="entry name" value="YXKO-related"/>
    <property type="match status" value="1"/>
</dbReference>
<dbReference type="Proteomes" id="UP000032900">
    <property type="component" value="Unassembled WGS sequence"/>
</dbReference>
<evidence type="ECO:0000256" key="8">
    <source>
        <dbReference type="ARBA" id="ARBA00022840"/>
    </source>
</evidence>
<comment type="similarity">
    <text evidence="5">In the C-terminal section; belongs to the NnrD/CARKD family.</text>
</comment>
<protein>
    <recommendedName>
        <fullName evidence="18">ADP-dependent (S)-NAD(P)H-hydrate dehydratase</fullName>
        <ecNumber evidence="18">4.2.1.136</ecNumber>
    </recommendedName>
    <alternativeName>
        <fullName evidence="18">ADP-dependent NAD(P)HX dehydratase</fullName>
    </alternativeName>
</protein>
<evidence type="ECO:0000259" key="19">
    <source>
        <dbReference type="PROSITE" id="PS51383"/>
    </source>
</evidence>
<dbReference type="AlphaFoldDB" id="A0A0E9M2G9"/>
<dbReference type="SUPFAM" id="SSF53613">
    <property type="entry name" value="Ribokinase-like"/>
    <property type="match status" value="1"/>
</dbReference>
<comment type="function">
    <text evidence="18">Catalyzes the dehydration of the S-form of NAD(P)HX at the expense of ADP, which is converted to AMP. Together with NAD(P)HX epimerase, which catalyzes the epimerization of the S- and R-forms, the enzyme allows the repair of both epimers of NAD(P)HX, a damaged form of NAD(P)H that is a result of enzymatic or heat-dependent hydration.</text>
</comment>
<evidence type="ECO:0000256" key="2">
    <source>
        <dbReference type="ARBA" id="ARBA00000909"/>
    </source>
</evidence>
<dbReference type="PROSITE" id="PS01050">
    <property type="entry name" value="YJEF_C_2"/>
    <property type="match status" value="1"/>
</dbReference>
<keyword evidence="11 18" id="KW-0520">NAD</keyword>
<dbReference type="InterPro" id="IPR029056">
    <property type="entry name" value="Ribokinase-like"/>
</dbReference>
<evidence type="ECO:0000256" key="6">
    <source>
        <dbReference type="ARBA" id="ARBA00022723"/>
    </source>
</evidence>
<reference evidence="21 22" key="1">
    <citation type="journal article" date="2015" name="Microbes Environ.">
        <title>Distribution and evolution of nitrogen fixation genes in the phylum bacteroidetes.</title>
        <authorList>
            <person name="Inoue J."/>
            <person name="Oshima K."/>
            <person name="Suda W."/>
            <person name="Sakamoto M."/>
            <person name="Iino T."/>
            <person name="Noda S."/>
            <person name="Hongoh Y."/>
            <person name="Hattori M."/>
            <person name="Ohkuma M."/>
        </authorList>
    </citation>
    <scope>NUCLEOTIDE SEQUENCE [LARGE SCALE GENOMIC DNA]</scope>
    <source>
        <strain evidence="21">JCM 15548</strain>
    </source>
</reference>
<dbReference type="GO" id="GO:0046872">
    <property type="term" value="F:metal ion binding"/>
    <property type="evidence" value="ECO:0007669"/>
    <property type="project" value="UniProtKB-KW"/>
</dbReference>
<dbReference type="GO" id="GO:0110051">
    <property type="term" value="P:metabolite repair"/>
    <property type="evidence" value="ECO:0007669"/>
    <property type="project" value="TreeGrafter"/>
</dbReference>
<dbReference type="PIRSF" id="PIRSF017184">
    <property type="entry name" value="Nnr"/>
    <property type="match status" value="1"/>
</dbReference>
<dbReference type="EMBL" id="BAZW01000052">
    <property type="protein sequence ID" value="GAO31576.1"/>
    <property type="molecule type" value="Genomic_DNA"/>
</dbReference>
<comment type="cofactor">
    <cofactor evidence="3">
        <name>K(+)</name>
        <dbReference type="ChEBI" id="CHEBI:29103"/>
    </cofactor>
</comment>
<evidence type="ECO:0000256" key="12">
    <source>
        <dbReference type="ARBA" id="ARBA00023235"/>
    </source>
</evidence>
<dbReference type="GO" id="GO:0005524">
    <property type="term" value="F:ATP binding"/>
    <property type="evidence" value="ECO:0007669"/>
    <property type="project" value="UniProtKB-KW"/>
</dbReference>
<dbReference type="PROSITE" id="PS51385">
    <property type="entry name" value="YJEF_N"/>
    <property type="match status" value="1"/>
</dbReference>
<name>A0A0E9M2G9_9BACT</name>
<evidence type="ECO:0000256" key="16">
    <source>
        <dbReference type="ARBA" id="ARBA00048238"/>
    </source>
</evidence>
<feature type="domain" description="YjeF C-terminal" evidence="19">
    <location>
        <begin position="142"/>
        <end position="416"/>
    </location>
</feature>
<dbReference type="Pfam" id="PF01256">
    <property type="entry name" value="Carb_kinase"/>
    <property type="match status" value="1"/>
</dbReference>
<dbReference type="GO" id="GO:0046496">
    <property type="term" value="P:nicotinamide nucleotide metabolic process"/>
    <property type="evidence" value="ECO:0007669"/>
    <property type="project" value="UniProtKB-UniRule"/>
</dbReference>
<evidence type="ECO:0000256" key="9">
    <source>
        <dbReference type="ARBA" id="ARBA00022857"/>
    </source>
</evidence>
<dbReference type="PROSITE" id="PS51383">
    <property type="entry name" value="YJEF_C_3"/>
    <property type="match status" value="1"/>
</dbReference>
<evidence type="ECO:0000256" key="15">
    <source>
        <dbReference type="ARBA" id="ARBA00025153"/>
    </source>
</evidence>
<dbReference type="Gene3D" id="3.40.1190.20">
    <property type="match status" value="1"/>
</dbReference>
<dbReference type="PANTHER" id="PTHR12592">
    <property type="entry name" value="ATP-DEPENDENT (S)-NAD(P)H-HYDRATE DEHYDRATASE FAMILY MEMBER"/>
    <property type="match status" value="1"/>
</dbReference>
<comment type="catalytic activity">
    <reaction evidence="2">
        <text>(6R)-NADPHX = (6S)-NADPHX</text>
        <dbReference type="Rhea" id="RHEA:32227"/>
        <dbReference type="ChEBI" id="CHEBI:64076"/>
        <dbReference type="ChEBI" id="CHEBI:64077"/>
        <dbReference type="EC" id="5.1.99.6"/>
    </reaction>
</comment>
<evidence type="ECO:0000259" key="20">
    <source>
        <dbReference type="PROSITE" id="PS51385"/>
    </source>
</evidence>
<dbReference type="EC" id="4.2.1.136" evidence="18"/>
<evidence type="ECO:0000256" key="3">
    <source>
        <dbReference type="ARBA" id="ARBA00001958"/>
    </source>
</evidence>
<dbReference type="NCBIfam" id="TIGR00196">
    <property type="entry name" value="yjeF_cterm"/>
    <property type="match status" value="1"/>
</dbReference>
<evidence type="ECO:0000256" key="10">
    <source>
        <dbReference type="ARBA" id="ARBA00022958"/>
    </source>
</evidence>
<keyword evidence="10" id="KW-0630">Potassium</keyword>
<comment type="catalytic activity">
    <reaction evidence="17 18">
        <text>(6S)-NADPHX + ADP = AMP + phosphate + NADPH + H(+)</text>
        <dbReference type="Rhea" id="RHEA:32235"/>
        <dbReference type="ChEBI" id="CHEBI:15378"/>
        <dbReference type="ChEBI" id="CHEBI:43474"/>
        <dbReference type="ChEBI" id="CHEBI:57783"/>
        <dbReference type="ChEBI" id="CHEBI:64076"/>
        <dbReference type="ChEBI" id="CHEBI:456215"/>
        <dbReference type="ChEBI" id="CHEBI:456216"/>
        <dbReference type="EC" id="4.2.1.136"/>
    </reaction>
</comment>
<feature type="domain" description="YjeF N-terminal" evidence="20">
    <location>
        <begin position="1"/>
        <end position="132"/>
    </location>
</feature>
<keyword evidence="7 18" id="KW-0547">Nucleotide-binding</keyword>
<dbReference type="SUPFAM" id="SSF64153">
    <property type="entry name" value="YjeF N-terminal domain-like"/>
    <property type="match status" value="1"/>
</dbReference>
<evidence type="ECO:0000313" key="22">
    <source>
        <dbReference type="Proteomes" id="UP000032900"/>
    </source>
</evidence>
<comment type="catalytic activity">
    <reaction evidence="16 18">
        <text>(6S)-NADHX + ADP = AMP + phosphate + NADH + H(+)</text>
        <dbReference type="Rhea" id="RHEA:32223"/>
        <dbReference type="ChEBI" id="CHEBI:15378"/>
        <dbReference type="ChEBI" id="CHEBI:43474"/>
        <dbReference type="ChEBI" id="CHEBI:57945"/>
        <dbReference type="ChEBI" id="CHEBI:64074"/>
        <dbReference type="ChEBI" id="CHEBI:456215"/>
        <dbReference type="ChEBI" id="CHEBI:456216"/>
        <dbReference type="EC" id="4.2.1.136"/>
    </reaction>
</comment>
<comment type="caution">
    <text evidence="21">The sequence shown here is derived from an EMBL/GenBank/DDBJ whole genome shotgun (WGS) entry which is preliminary data.</text>
</comment>
<keyword evidence="9 18" id="KW-0521">NADP</keyword>
<evidence type="ECO:0000256" key="4">
    <source>
        <dbReference type="ARBA" id="ARBA00006001"/>
    </source>
</evidence>